<dbReference type="AlphaFoldDB" id="A0A5S9F484"/>
<dbReference type="GO" id="GO:0022627">
    <property type="term" value="C:cytosolic small ribosomal subunit"/>
    <property type="evidence" value="ECO:0007669"/>
    <property type="project" value="TreeGrafter"/>
</dbReference>
<dbReference type="Gene3D" id="3.40.50.10490">
    <property type="entry name" value="Glucose-6-phosphate isomerase like protein, domain 1"/>
    <property type="match status" value="1"/>
</dbReference>
<evidence type="ECO:0000313" key="8">
    <source>
        <dbReference type="EMBL" id="BBM85537.1"/>
    </source>
</evidence>
<proteinExistence type="inferred from homology"/>
<dbReference type="RefSeq" id="WP_151969635.1">
    <property type="nucleotide sequence ID" value="NZ_AP019860.1"/>
</dbReference>
<dbReference type="Gene3D" id="1.10.287.610">
    <property type="entry name" value="Helix hairpin bin"/>
    <property type="match status" value="1"/>
</dbReference>
<dbReference type="InterPro" id="IPR023591">
    <property type="entry name" value="Ribosomal_uS2_flav_dom_sf"/>
</dbReference>
<protein>
    <recommendedName>
        <fullName evidence="4 5">Small ribosomal subunit protein uS2</fullName>
    </recommendedName>
</protein>
<dbReference type="PANTHER" id="PTHR12534">
    <property type="entry name" value="30S RIBOSOMAL PROTEIN S2 PROKARYOTIC AND ORGANELLAR"/>
    <property type="match status" value="1"/>
</dbReference>
<dbReference type="CDD" id="cd01425">
    <property type="entry name" value="RPS2"/>
    <property type="match status" value="1"/>
</dbReference>
<feature type="region of interest" description="Disordered" evidence="7">
    <location>
        <begin position="226"/>
        <end position="299"/>
    </location>
</feature>
<dbReference type="PANTHER" id="PTHR12534:SF0">
    <property type="entry name" value="SMALL RIBOSOMAL SUBUNIT PROTEIN US2M"/>
    <property type="match status" value="1"/>
</dbReference>
<evidence type="ECO:0000256" key="4">
    <source>
        <dbReference type="ARBA" id="ARBA00035256"/>
    </source>
</evidence>
<evidence type="ECO:0000256" key="5">
    <source>
        <dbReference type="HAMAP-Rule" id="MF_00291"/>
    </source>
</evidence>
<dbReference type="SUPFAM" id="SSF52313">
    <property type="entry name" value="Ribosomal protein S2"/>
    <property type="match status" value="1"/>
</dbReference>
<organism evidence="8 9">
    <name type="scientific">Uabimicrobium amorphum</name>
    <dbReference type="NCBI Taxonomy" id="2596890"/>
    <lineage>
        <taxon>Bacteria</taxon>
        <taxon>Pseudomonadati</taxon>
        <taxon>Planctomycetota</taxon>
        <taxon>Candidatus Uabimicrobiia</taxon>
        <taxon>Candidatus Uabimicrobiales</taxon>
        <taxon>Candidatus Uabimicrobiaceae</taxon>
        <taxon>Candidatus Uabimicrobium</taxon>
    </lineage>
</organism>
<sequence>MALISVKSLLEAGVHFGHRASRWNPKMAPYIFGKRNLIHIINLRETVRGLVRSYHFLNKLTAEGHQILFVGTKKQAKSVIKEEASKCGMHYVSERWLGGTLTNFTTIRKRLARLEELERMEEDGSMGKLSKKLASSLRREKKKIHRNLEGIRKMNRHPGAIVVVDPQRERIAVLEAAKLNIPVIALMDTDSDPSIIDIPIPGNDDAMRSIEVVLTKLTEAIQSGRAKWEENKKIQSKQSREAKGDDKKDDRAKRRKRGGRRRRKPEGSEDSQAKTTAPKEQPKAEKTNAAPQEDKKSKE</sequence>
<name>A0A5S9F484_UABAM</name>
<evidence type="ECO:0000256" key="6">
    <source>
        <dbReference type="RuleBase" id="RU003631"/>
    </source>
</evidence>
<gene>
    <name evidence="5" type="primary">rpsB</name>
    <name evidence="8" type="ORF">UABAM_03907</name>
</gene>
<evidence type="ECO:0000256" key="3">
    <source>
        <dbReference type="ARBA" id="ARBA00023274"/>
    </source>
</evidence>
<dbReference type="HAMAP" id="MF_00291_B">
    <property type="entry name" value="Ribosomal_uS2_B"/>
    <property type="match status" value="1"/>
</dbReference>
<dbReference type="PROSITE" id="PS00962">
    <property type="entry name" value="RIBOSOMAL_S2_1"/>
    <property type="match status" value="1"/>
</dbReference>
<reference evidence="8 9" key="1">
    <citation type="submission" date="2019-08" db="EMBL/GenBank/DDBJ databases">
        <title>Complete genome sequence of Candidatus Uab amorphum.</title>
        <authorList>
            <person name="Shiratori T."/>
            <person name="Suzuki S."/>
            <person name="Kakizawa Y."/>
            <person name="Ishida K."/>
        </authorList>
    </citation>
    <scope>NUCLEOTIDE SEQUENCE [LARGE SCALE GENOMIC DNA]</scope>
    <source>
        <strain evidence="8 9">SRT547</strain>
    </source>
</reference>
<dbReference type="InterPro" id="IPR005706">
    <property type="entry name" value="Ribosomal_uS2_bac/mit/plastid"/>
</dbReference>
<accession>A0A5S9F484</accession>
<comment type="similarity">
    <text evidence="1 5 6">Belongs to the universal ribosomal protein uS2 family.</text>
</comment>
<dbReference type="Proteomes" id="UP000326354">
    <property type="component" value="Chromosome"/>
</dbReference>
<feature type="compositionally biased region" description="Basic and acidic residues" evidence="7">
    <location>
        <begin position="280"/>
        <end position="299"/>
    </location>
</feature>
<dbReference type="Pfam" id="PF00318">
    <property type="entry name" value="Ribosomal_S2"/>
    <property type="match status" value="1"/>
</dbReference>
<dbReference type="OrthoDB" id="9808036at2"/>
<evidence type="ECO:0000256" key="2">
    <source>
        <dbReference type="ARBA" id="ARBA00022980"/>
    </source>
</evidence>
<dbReference type="GO" id="GO:0006412">
    <property type="term" value="P:translation"/>
    <property type="evidence" value="ECO:0007669"/>
    <property type="project" value="UniProtKB-UniRule"/>
</dbReference>
<keyword evidence="9" id="KW-1185">Reference proteome</keyword>
<dbReference type="InterPro" id="IPR001865">
    <property type="entry name" value="Ribosomal_uS2"/>
</dbReference>
<evidence type="ECO:0000313" key="9">
    <source>
        <dbReference type="Proteomes" id="UP000326354"/>
    </source>
</evidence>
<feature type="compositionally biased region" description="Basic residues" evidence="7">
    <location>
        <begin position="253"/>
        <end position="264"/>
    </location>
</feature>
<keyword evidence="2 5" id="KW-0689">Ribosomal protein</keyword>
<dbReference type="KEGG" id="uam:UABAM_03907"/>
<evidence type="ECO:0000256" key="7">
    <source>
        <dbReference type="SAM" id="MobiDB-lite"/>
    </source>
</evidence>
<dbReference type="InterPro" id="IPR018130">
    <property type="entry name" value="Ribosomal_uS2_CS"/>
</dbReference>
<dbReference type="NCBIfam" id="TIGR01011">
    <property type="entry name" value="rpsB_bact"/>
    <property type="match status" value="1"/>
</dbReference>
<evidence type="ECO:0000256" key="1">
    <source>
        <dbReference type="ARBA" id="ARBA00006242"/>
    </source>
</evidence>
<dbReference type="PRINTS" id="PR00395">
    <property type="entry name" value="RIBOSOMALS2"/>
</dbReference>
<dbReference type="PROSITE" id="PS00963">
    <property type="entry name" value="RIBOSOMAL_S2_2"/>
    <property type="match status" value="1"/>
</dbReference>
<dbReference type="GO" id="GO:0003735">
    <property type="term" value="F:structural constituent of ribosome"/>
    <property type="evidence" value="ECO:0007669"/>
    <property type="project" value="InterPro"/>
</dbReference>
<dbReference type="EMBL" id="AP019860">
    <property type="protein sequence ID" value="BBM85537.1"/>
    <property type="molecule type" value="Genomic_DNA"/>
</dbReference>
<keyword evidence="3 5" id="KW-0687">Ribonucleoprotein</keyword>
<feature type="compositionally biased region" description="Basic and acidic residues" evidence="7">
    <location>
        <begin position="226"/>
        <end position="252"/>
    </location>
</feature>